<dbReference type="Proteomes" id="UP000838878">
    <property type="component" value="Chromosome 13"/>
</dbReference>
<gene>
    <name evidence="2" type="ORF">BINO364_LOCUS5328</name>
</gene>
<feature type="non-terminal residue" evidence="2">
    <location>
        <position position="234"/>
    </location>
</feature>
<evidence type="ECO:0000313" key="3">
    <source>
        <dbReference type="Proteomes" id="UP000838878"/>
    </source>
</evidence>
<dbReference type="PANTHER" id="PTHR21505">
    <property type="entry name" value="MADF DOMAIN-CONTAINING PROTEIN-RELATED"/>
    <property type="match status" value="1"/>
</dbReference>
<dbReference type="OrthoDB" id="549750at2759"/>
<dbReference type="Pfam" id="PF10545">
    <property type="entry name" value="MADF_DNA_bdg"/>
    <property type="match status" value="1"/>
</dbReference>
<proteinExistence type="predicted"/>
<keyword evidence="3" id="KW-1185">Reference proteome</keyword>
<protein>
    <recommendedName>
        <fullName evidence="1">MADF domain-containing protein</fullName>
    </recommendedName>
</protein>
<sequence length="234" mass="28108">MPRKTCYWTRKLELELVDFVRQREFIWKPIGNTNHHIQQKYKAYAEFAARLGRGFTARSVRDRWVNIRSTFNHNLRRIDKSKETAKSASDLYVPCWPLWKPLQFLKEAGTTKENGINFEEYAKTSYNDILPDVDIKEERSTEFDIELGIRQRGQRTDRPRRKARKKDKDNCKQILNDLIKAMNPIVNNYETHQYWFFGKHVTERLNHMRKLDADCARRDILKLLNEIPDSEEFR</sequence>
<organism evidence="2 3">
    <name type="scientific">Brenthis ino</name>
    <name type="common">lesser marbled fritillary</name>
    <dbReference type="NCBI Taxonomy" id="405034"/>
    <lineage>
        <taxon>Eukaryota</taxon>
        <taxon>Metazoa</taxon>
        <taxon>Ecdysozoa</taxon>
        <taxon>Arthropoda</taxon>
        <taxon>Hexapoda</taxon>
        <taxon>Insecta</taxon>
        <taxon>Pterygota</taxon>
        <taxon>Neoptera</taxon>
        <taxon>Endopterygota</taxon>
        <taxon>Lepidoptera</taxon>
        <taxon>Glossata</taxon>
        <taxon>Ditrysia</taxon>
        <taxon>Papilionoidea</taxon>
        <taxon>Nymphalidae</taxon>
        <taxon>Heliconiinae</taxon>
        <taxon>Argynnini</taxon>
        <taxon>Brenthis</taxon>
    </lineage>
</organism>
<evidence type="ECO:0000259" key="1">
    <source>
        <dbReference type="Pfam" id="PF10545"/>
    </source>
</evidence>
<reference evidence="2" key="1">
    <citation type="submission" date="2021-12" db="EMBL/GenBank/DDBJ databases">
        <authorList>
            <person name="Martin H S."/>
        </authorList>
    </citation>
    <scope>NUCLEOTIDE SEQUENCE</scope>
</reference>
<dbReference type="SMART" id="SM00595">
    <property type="entry name" value="MADF"/>
    <property type="match status" value="1"/>
</dbReference>
<dbReference type="InterPro" id="IPR006578">
    <property type="entry name" value="MADF-dom"/>
</dbReference>
<dbReference type="EMBL" id="OV170233">
    <property type="protein sequence ID" value="CAH0718922.1"/>
    <property type="molecule type" value="Genomic_DNA"/>
</dbReference>
<evidence type="ECO:0000313" key="2">
    <source>
        <dbReference type="EMBL" id="CAH0718922.1"/>
    </source>
</evidence>
<dbReference type="PANTHER" id="PTHR21505:SF12">
    <property type="entry name" value="MADF DOMAIN-CONTAINING PROTEIN-RELATED"/>
    <property type="match status" value="1"/>
</dbReference>
<name>A0A8J9USJ0_9NEOP</name>
<accession>A0A8J9USJ0</accession>
<feature type="domain" description="MADF" evidence="1">
    <location>
        <begin position="16"/>
        <end position="105"/>
    </location>
</feature>
<dbReference type="AlphaFoldDB" id="A0A8J9USJ0"/>